<dbReference type="GO" id="GO:0015658">
    <property type="term" value="F:branched-chain amino acid transmembrane transporter activity"/>
    <property type="evidence" value="ECO:0007669"/>
    <property type="project" value="TreeGrafter"/>
</dbReference>
<comment type="caution">
    <text evidence="7">The sequence shown here is derived from an EMBL/GenBank/DDBJ whole genome shotgun (WGS) entry which is preliminary data.</text>
</comment>
<dbReference type="InterPro" id="IPR003439">
    <property type="entry name" value="ABC_transporter-like_ATP-bd"/>
</dbReference>
<dbReference type="InterPro" id="IPR027417">
    <property type="entry name" value="P-loop_NTPase"/>
</dbReference>
<feature type="domain" description="ABC transporter" evidence="6">
    <location>
        <begin position="4"/>
        <end position="237"/>
    </location>
</feature>
<dbReference type="InterPro" id="IPR003593">
    <property type="entry name" value="AAA+_ATPase"/>
</dbReference>
<dbReference type="EMBL" id="NEXJ01000090">
    <property type="protein sequence ID" value="PSN90247.1"/>
    <property type="molecule type" value="Genomic_DNA"/>
</dbReference>
<evidence type="ECO:0000256" key="1">
    <source>
        <dbReference type="ARBA" id="ARBA00005417"/>
    </source>
</evidence>
<dbReference type="InterPro" id="IPR052156">
    <property type="entry name" value="BCAA_Transport_ATP-bd_LivF"/>
</dbReference>
<evidence type="ECO:0000256" key="5">
    <source>
        <dbReference type="ARBA" id="ARBA00022970"/>
    </source>
</evidence>
<evidence type="ECO:0000256" key="2">
    <source>
        <dbReference type="ARBA" id="ARBA00022448"/>
    </source>
</evidence>
<gene>
    <name evidence="7" type="primary">livF</name>
    <name evidence="7" type="ORF">B9Q08_05060</name>
</gene>
<dbReference type="AlphaFoldDB" id="A0A2R6AV60"/>
<organism evidence="7 8">
    <name type="scientific">Candidatus Marsarchaeota G2 archaeon ECH_B_SAG-M15</name>
    <dbReference type="NCBI Taxonomy" id="1978162"/>
    <lineage>
        <taxon>Archaea</taxon>
        <taxon>Candidatus Marsarchaeota</taxon>
        <taxon>Candidatus Marsarchaeota group 2</taxon>
    </lineage>
</organism>
<dbReference type="PROSITE" id="PS00211">
    <property type="entry name" value="ABC_TRANSPORTER_1"/>
    <property type="match status" value="1"/>
</dbReference>
<dbReference type="SUPFAM" id="SSF52540">
    <property type="entry name" value="P-loop containing nucleoside triphosphate hydrolases"/>
    <property type="match status" value="1"/>
</dbReference>
<keyword evidence="4 7" id="KW-0067">ATP-binding</keyword>
<dbReference type="InterPro" id="IPR017871">
    <property type="entry name" value="ABC_transporter-like_CS"/>
</dbReference>
<reference evidence="7 8" key="1">
    <citation type="submission" date="2017-04" db="EMBL/GenBank/DDBJ databases">
        <title>Novel microbial lineages endemic to geothermal iron-oxide mats fill important gaps in the evolutionary history of Archaea.</title>
        <authorList>
            <person name="Jay Z.J."/>
            <person name="Beam J.P."/>
            <person name="Dlakic M."/>
            <person name="Rusch D.B."/>
            <person name="Kozubal M.A."/>
            <person name="Inskeep W.P."/>
        </authorList>
    </citation>
    <scope>NUCLEOTIDE SEQUENCE [LARGE SCALE GENOMIC DNA]</scope>
    <source>
        <strain evidence="7">ECH_B_SAG-M15</strain>
    </source>
</reference>
<dbReference type="Pfam" id="PF00005">
    <property type="entry name" value="ABC_tran"/>
    <property type="match status" value="1"/>
</dbReference>
<dbReference type="PANTHER" id="PTHR43820:SF4">
    <property type="entry name" value="HIGH-AFFINITY BRANCHED-CHAIN AMINO ACID TRANSPORT ATP-BINDING PROTEIN LIVF"/>
    <property type="match status" value="1"/>
</dbReference>
<evidence type="ECO:0000313" key="8">
    <source>
        <dbReference type="Proteomes" id="UP000240490"/>
    </source>
</evidence>
<keyword evidence="5" id="KW-0029">Amino-acid transport</keyword>
<keyword evidence="2" id="KW-0813">Transport</keyword>
<dbReference type="PANTHER" id="PTHR43820">
    <property type="entry name" value="HIGH-AFFINITY BRANCHED-CHAIN AMINO ACID TRANSPORT ATP-BINDING PROTEIN LIVF"/>
    <property type="match status" value="1"/>
</dbReference>
<evidence type="ECO:0000259" key="6">
    <source>
        <dbReference type="PROSITE" id="PS50893"/>
    </source>
</evidence>
<dbReference type="SMART" id="SM00382">
    <property type="entry name" value="AAA"/>
    <property type="match status" value="1"/>
</dbReference>
<name>A0A2R6AV60_9ARCH</name>
<sequence length="237" mass="25824">MGLLEARGIETSYGSTQVLFGVNLAAEENKVTCVIGPNGAGKTTLLLTLAGILQAKRGDILFDGERLNDLPAWERVKKGVVLCPERRRLFPSLSVLENLTLGAYTRNDTQDVRDTLEEVFTLFPILKERRSQLAGTLSGGEQQMVAIGRSLMSHPKLLMLDEPSVGLSPLMRSKIFEQILRIRDMGSISIVLVEQDAADALEISDYAYVLEDGKITIHGAAVDVAANPEVRAAYLGL</sequence>
<dbReference type="Proteomes" id="UP000240490">
    <property type="component" value="Unassembled WGS sequence"/>
</dbReference>
<evidence type="ECO:0000256" key="4">
    <source>
        <dbReference type="ARBA" id="ARBA00022840"/>
    </source>
</evidence>
<protein>
    <submittedName>
        <fullName evidence="7">Branched-chain amino acid ABC transporter ATP-binding protein</fullName>
    </submittedName>
</protein>
<evidence type="ECO:0000313" key="7">
    <source>
        <dbReference type="EMBL" id="PSN90247.1"/>
    </source>
</evidence>
<comment type="similarity">
    <text evidence="1">Belongs to the ABC transporter superfamily.</text>
</comment>
<dbReference type="PROSITE" id="PS50893">
    <property type="entry name" value="ABC_TRANSPORTER_2"/>
    <property type="match status" value="1"/>
</dbReference>
<keyword evidence="3" id="KW-0547">Nucleotide-binding</keyword>
<proteinExistence type="inferred from homology"/>
<dbReference type="CDD" id="cd03224">
    <property type="entry name" value="ABC_TM1139_LivF_branched"/>
    <property type="match status" value="1"/>
</dbReference>
<dbReference type="Gene3D" id="3.40.50.300">
    <property type="entry name" value="P-loop containing nucleotide triphosphate hydrolases"/>
    <property type="match status" value="1"/>
</dbReference>
<dbReference type="GO" id="GO:0005524">
    <property type="term" value="F:ATP binding"/>
    <property type="evidence" value="ECO:0007669"/>
    <property type="project" value="UniProtKB-KW"/>
</dbReference>
<evidence type="ECO:0000256" key="3">
    <source>
        <dbReference type="ARBA" id="ARBA00022741"/>
    </source>
</evidence>
<accession>A0A2R6AV60</accession>
<dbReference type="GO" id="GO:0015807">
    <property type="term" value="P:L-amino acid transport"/>
    <property type="evidence" value="ECO:0007669"/>
    <property type="project" value="TreeGrafter"/>
</dbReference>
<dbReference type="GO" id="GO:0016887">
    <property type="term" value="F:ATP hydrolysis activity"/>
    <property type="evidence" value="ECO:0007669"/>
    <property type="project" value="InterPro"/>
</dbReference>